<dbReference type="InterPro" id="IPR020583">
    <property type="entry name" value="Inositol_monoP_metal-BS"/>
</dbReference>
<evidence type="ECO:0000313" key="6">
    <source>
        <dbReference type="Proteomes" id="UP000008366"/>
    </source>
</evidence>
<proteinExistence type="predicted"/>
<feature type="binding site" evidence="4">
    <location>
        <position position="100"/>
    </location>
    <ligand>
        <name>Mg(2+)</name>
        <dbReference type="ChEBI" id="CHEBI:18420"/>
        <label>1</label>
        <note>catalytic</note>
    </ligand>
</feature>
<dbReference type="Pfam" id="PF00459">
    <property type="entry name" value="Inositol_P"/>
    <property type="match status" value="1"/>
</dbReference>
<comment type="caution">
    <text evidence="5">The sequence shown here is derived from an EMBL/GenBank/DDBJ whole genome shotgun (WGS) entry which is preliminary data.</text>
</comment>
<feature type="binding site" evidence="4">
    <location>
        <position position="217"/>
    </location>
    <ligand>
        <name>Mg(2+)</name>
        <dbReference type="ChEBI" id="CHEBI:18420"/>
        <label>1</label>
        <note>catalytic</note>
    </ligand>
</feature>
<dbReference type="GO" id="GO:0006020">
    <property type="term" value="P:inositol metabolic process"/>
    <property type="evidence" value="ECO:0007669"/>
    <property type="project" value="TreeGrafter"/>
</dbReference>
<keyword evidence="3 4" id="KW-0460">Magnesium</keyword>
<feature type="binding site" evidence="4">
    <location>
        <position position="103"/>
    </location>
    <ligand>
        <name>Mg(2+)</name>
        <dbReference type="ChEBI" id="CHEBI:18420"/>
        <label>1</label>
        <note>catalytic</note>
    </ligand>
</feature>
<dbReference type="EMBL" id="BAHD01000073">
    <property type="protein sequence ID" value="GAB97534.1"/>
    <property type="molecule type" value="Genomic_DNA"/>
</dbReference>
<dbReference type="Proteomes" id="UP000008366">
    <property type="component" value="Unassembled WGS sequence"/>
</dbReference>
<evidence type="ECO:0000256" key="1">
    <source>
        <dbReference type="ARBA" id="ARBA00022723"/>
    </source>
</evidence>
<comment type="cofactor">
    <cofactor evidence="4">
        <name>Mg(2+)</name>
        <dbReference type="ChEBI" id="CHEBI:18420"/>
    </cofactor>
</comment>
<dbReference type="eggNOG" id="COG0483">
    <property type="taxonomic scope" value="Bacteria"/>
</dbReference>
<keyword evidence="6" id="KW-1185">Reference proteome</keyword>
<dbReference type="Gene3D" id="3.40.190.80">
    <property type="match status" value="1"/>
</dbReference>
<dbReference type="GO" id="GO:0007165">
    <property type="term" value="P:signal transduction"/>
    <property type="evidence" value="ECO:0007669"/>
    <property type="project" value="TreeGrafter"/>
</dbReference>
<evidence type="ECO:0000256" key="2">
    <source>
        <dbReference type="ARBA" id="ARBA00022801"/>
    </source>
</evidence>
<protein>
    <submittedName>
        <fullName evidence="5">Putative inositol monophosphatase</fullName>
    </submittedName>
</protein>
<evidence type="ECO:0000256" key="3">
    <source>
        <dbReference type="ARBA" id="ARBA00022842"/>
    </source>
</evidence>
<dbReference type="AlphaFoldDB" id="K6XFB5"/>
<dbReference type="SUPFAM" id="SSF56655">
    <property type="entry name" value="Carbohydrate phosphatase"/>
    <property type="match status" value="1"/>
</dbReference>
<evidence type="ECO:0000256" key="4">
    <source>
        <dbReference type="PIRSR" id="PIRSR600760-2"/>
    </source>
</evidence>
<dbReference type="GO" id="GO:0008934">
    <property type="term" value="F:inositol monophosphate 1-phosphatase activity"/>
    <property type="evidence" value="ECO:0007669"/>
    <property type="project" value="TreeGrafter"/>
</dbReference>
<keyword evidence="1 4" id="KW-0479">Metal-binding</keyword>
<dbReference type="PANTHER" id="PTHR20854">
    <property type="entry name" value="INOSITOL MONOPHOSPHATASE"/>
    <property type="match status" value="1"/>
</dbReference>
<dbReference type="PROSITE" id="PS00629">
    <property type="entry name" value="IMP_1"/>
    <property type="match status" value="1"/>
</dbReference>
<dbReference type="GO" id="GO:0046872">
    <property type="term" value="F:metal ion binding"/>
    <property type="evidence" value="ECO:0007669"/>
    <property type="project" value="UniProtKB-KW"/>
</dbReference>
<reference evidence="5 6" key="1">
    <citation type="submission" date="2012-08" db="EMBL/GenBank/DDBJ databases">
        <title>Whole genome shotgun sequence of Kineosphaera limosa NBRC 100340.</title>
        <authorList>
            <person name="Yoshida I."/>
            <person name="Isaki S."/>
            <person name="Hosoyama A."/>
            <person name="Tsuchikane K."/>
            <person name="Katsumata H."/>
            <person name="Ando Y."/>
            <person name="Ohji S."/>
            <person name="Hamada M."/>
            <person name="Tamura T."/>
            <person name="Yamazoe A."/>
            <person name="Yamazaki S."/>
            <person name="Fujita N."/>
        </authorList>
    </citation>
    <scope>NUCLEOTIDE SEQUENCE [LARGE SCALE GENOMIC DNA]</scope>
    <source>
        <strain evidence="5 6">NBRC 100340</strain>
    </source>
</reference>
<dbReference type="PANTHER" id="PTHR20854:SF4">
    <property type="entry name" value="INOSITOL-1-MONOPHOSPHATASE-RELATED"/>
    <property type="match status" value="1"/>
</dbReference>
<organism evidence="5 6">
    <name type="scientific">Kineosphaera limosa NBRC 100340</name>
    <dbReference type="NCBI Taxonomy" id="1184609"/>
    <lineage>
        <taxon>Bacteria</taxon>
        <taxon>Bacillati</taxon>
        <taxon>Actinomycetota</taxon>
        <taxon>Actinomycetes</taxon>
        <taxon>Micrococcales</taxon>
        <taxon>Dermatophilaceae</taxon>
        <taxon>Kineosphaera</taxon>
    </lineage>
</organism>
<accession>K6XFB5</accession>
<sequence length="270" mass="29148">MGLAGCETVGHVDTASVLALMQDVAAQVITPRFRSLASEEVMEKNPGDLVTIADREAEALITAALREADPDALIVGEEATASEPSLLDQLADAPRAWLIDPVDGTKNFVHGRPDHAVMVAELHAGECVRGWIWQPEHKLAFVAERGAGVWRNGERLTRPEAQVDPETLRVVTSRPSQEGRHGTLTLGSTAWCCGVDYPWLAEGRVDAIAYSRGLPWDHAAGSLLTEEIGGVIRHADGTRYRPGRPVAQQTGQLIAAASAPVWEYVADQLR</sequence>
<dbReference type="InterPro" id="IPR000760">
    <property type="entry name" value="Inositol_monophosphatase-like"/>
</dbReference>
<dbReference type="PRINTS" id="PR00377">
    <property type="entry name" value="IMPHPHTASES"/>
</dbReference>
<gene>
    <name evidence="5" type="ORF">KILIM_073_00140</name>
</gene>
<dbReference type="Gene3D" id="3.30.540.10">
    <property type="entry name" value="Fructose-1,6-Bisphosphatase, subunit A, domain 1"/>
    <property type="match status" value="1"/>
</dbReference>
<keyword evidence="2" id="KW-0378">Hydrolase</keyword>
<evidence type="ECO:0000313" key="5">
    <source>
        <dbReference type="EMBL" id="GAB97534.1"/>
    </source>
</evidence>
<feature type="binding site" evidence="4">
    <location>
        <position position="77"/>
    </location>
    <ligand>
        <name>Mg(2+)</name>
        <dbReference type="ChEBI" id="CHEBI:18420"/>
        <label>1</label>
        <note>catalytic</note>
    </ligand>
</feature>
<name>K6XFB5_9MICO</name>
<dbReference type="STRING" id="1184609.KILIM_073_00140"/>